<keyword evidence="1" id="KW-1133">Transmembrane helix</keyword>
<evidence type="ECO:0000313" key="2">
    <source>
        <dbReference type="EMBL" id="QHU33934.1"/>
    </source>
</evidence>
<name>A0A6C0LWJ4_9ZZZZ</name>
<reference evidence="2" key="1">
    <citation type="journal article" date="2020" name="Nature">
        <title>Giant virus diversity and host interactions through global metagenomics.</title>
        <authorList>
            <person name="Schulz F."/>
            <person name="Roux S."/>
            <person name="Paez-Espino D."/>
            <person name="Jungbluth S."/>
            <person name="Walsh D.A."/>
            <person name="Denef V.J."/>
            <person name="McMahon K.D."/>
            <person name="Konstantinidis K.T."/>
            <person name="Eloe-Fadrosh E.A."/>
            <person name="Kyrpides N.C."/>
            <person name="Woyke T."/>
        </authorList>
    </citation>
    <scope>NUCLEOTIDE SEQUENCE</scope>
    <source>
        <strain evidence="2">GVMAG-S-1016704-142</strain>
    </source>
</reference>
<evidence type="ECO:0000256" key="1">
    <source>
        <dbReference type="SAM" id="Phobius"/>
    </source>
</evidence>
<proteinExistence type="predicted"/>
<dbReference type="EMBL" id="MN740565">
    <property type="protein sequence ID" value="QHU33934.1"/>
    <property type="molecule type" value="Genomic_DNA"/>
</dbReference>
<dbReference type="AlphaFoldDB" id="A0A6C0LWJ4"/>
<evidence type="ECO:0008006" key="3">
    <source>
        <dbReference type="Google" id="ProtNLM"/>
    </source>
</evidence>
<accession>A0A6C0LWJ4</accession>
<keyword evidence="1" id="KW-0472">Membrane</keyword>
<organism evidence="2">
    <name type="scientific">viral metagenome</name>
    <dbReference type="NCBI Taxonomy" id="1070528"/>
    <lineage>
        <taxon>unclassified sequences</taxon>
        <taxon>metagenomes</taxon>
        <taxon>organismal metagenomes</taxon>
    </lineage>
</organism>
<protein>
    <recommendedName>
        <fullName evidence="3">SMODS and SLOG-associating 2TM effector domain-containing protein</fullName>
    </recommendedName>
</protein>
<feature type="transmembrane region" description="Helical" evidence="1">
    <location>
        <begin position="42"/>
        <end position="65"/>
    </location>
</feature>
<sequence length="170" mass="19161">MSNTVWSLQNETKIKEISEVSTAYKEEHSHLSKYYNYIHKRITSIGMLVAPITGIFASINTSAYLEEEIKQGIVTGLSLFSGILMLSIRMGKFAELKTENEHAAILYESLENDTATQLALTRGNRISAKDYVDVTHNKLKHMPSKLPKVSEKLRKMHTVCTNGKCKLVEV</sequence>
<feature type="transmembrane region" description="Helical" evidence="1">
    <location>
        <begin position="71"/>
        <end position="88"/>
    </location>
</feature>
<keyword evidence="1" id="KW-0812">Transmembrane</keyword>